<accession>A0A5A7Q8I8</accession>
<evidence type="ECO:0000313" key="3">
    <source>
        <dbReference type="Proteomes" id="UP000325081"/>
    </source>
</evidence>
<gene>
    <name evidence="2" type="ORF">STAS_18284</name>
</gene>
<protein>
    <submittedName>
        <fullName evidence="2">Metalloenzyme superfamily protein</fullName>
    </submittedName>
</protein>
<name>A0A5A7Q8I8_STRAF</name>
<evidence type="ECO:0000313" key="2">
    <source>
        <dbReference type="EMBL" id="GER41559.1"/>
    </source>
</evidence>
<organism evidence="2 3">
    <name type="scientific">Striga asiatica</name>
    <name type="common">Asiatic witchweed</name>
    <name type="synonym">Buchnera asiatica</name>
    <dbReference type="NCBI Taxonomy" id="4170"/>
    <lineage>
        <taxon>Eukaryota</taxon>
        <taxon>Viridiplantae</taxon>
        <taxon>Streptophyta</taxon>
        <taxon>Embryophyta</taxon>
        <taxon>Tracheophyta</taxon>
        <taxon>Spermatophyta</taxon>
        <taxon>Magnoliopsida</taxon>
        <taxon>eudicotyledons</taxon>
        <taxon>Gunneridae</taxon>
        <taxon>Pentapetalae</taxon>
        <taxon>asterids</taxon>
        <taxon>lamiids</taxon>
        <taxon>Lamiales</taxon>
        <taxon>Orobanchaceae</taxon>
        <taxon>Buchnereae</taxon>
        <taxon>Striga</taxon>
    </lineage>
</organism>
<sequence>MTVDKCRVLAEIGEIGEDGKTHRKKRDRTTTSTEISGGGDAVGRVVAVAGKMISGDGGADDCWRLRQDVVASGWSLRRRDALDLAVNSSVAVADCSGCRYGGSDNVTGGLMVATIDVSAGIVTSIVLENPSHVHLSMICTLFGILESPLSQNPLVNREHIPLITRDCHVTIAKHPTDQFGYFRDEVPSPLINPSYNNSPYYRRA</sequence>
<feature type="region of interest" description="Disordered" evidence="1">
    <location>
        <begin position="17"/>
        <end position="37"/>
    </location>
</feature>
<comment type="caution">
    <text evidence="2">The sequence shown here is derived from an EMBL/GenBank/DDBJ whole genome shotgun (WGS) entry which is preliminary data.</text>
</comment>
<dbReference type="EMBL" id="BKCP01006150">
    <property type="protein sequence ID" value="GER41559.1"/>
    <property type="molecule type" value="Genomic_DNA"/>
</dbReference>
<proteinExistence type="predicted"/>
<keyword evidence="3" id="KW-1185">Reference proteome</keyword>
<dbReference type="AlphaFoldDB" id="A0A5A7Q8I8"/>
<evidence type="ECO:0000256" key="1">
    <source>
        <dbReference type="SAM" id="MobiDB-lite"/>
    </source>
</evidence>
<dbReference type="Proteomes" id="UP000325081">
    <property type="component" value="Unassembled WGS sequence"/>
</dbReference>
<reference evidence="3" key="1">
    <citation type="journal article" date="2019" name="Curr. Biol.">
        <title>Genome Sequence of Striga asiatica Provides Insight into the Evolution of Plant Parasitism.</title>
        <authorList>
            <person name="Yoshida S."/>
            <person name="Kim S."/>
            <person name="Wafula E.K."/>
            <person name="Tanskanen J."/>
            <person name="Kim Y.M."/>
            <person name="Honaas L."/>
            <person name="Yang Z."/>
            <person name="Spallek T."/>
            <person name="Conn C.E."/>
            <person name="Ichihashi Y."/>
            <person name="Cheong K."/>
            <person name="Cui S."/>
            <person name="Der J.P."/>
            <person name="Gundlach H."/>
            <person name="Jiao Y."/>
            <person name="Hori C."/>
            <person name="Ishida J.K."/>
            <person name="Kasahara H."/>
            <person name="Kiba T."/>
            <person name="Kim M.S."/>
            <person name="Koo N."/>
            <person name="Laohavisit A."/>
            <person name="Lee Y.H."/>
            <person name="Lumba S."/>
            <person name="McCourt P."/>
            <person name="Mortimer J.C."/>
            <person name="Mutuku J.M."/>
            <person name="Nomura T."/>
            <person name="Sasaki-Sekimoto Y."/>
            <person name="Seto Y."/>
            <person name="Wang Y."/>
            <person name="Wakatake T."/>
            <person name="Sakakibara H."/>
            <person name="Demura T."/>
            <person name="Yamaguchi S."/>
            <person name="Yoneyama K."/>
            <person name="Manabe R.I."/>
            <person name="Nelson D.C."/>
            <person name="Schulman A.H."/>
            <person name="Timko M.P."/>
            <person name="dePamphilis C.W."/>
            <person name="Choi D."/>
            <person name="Shirasu K."/>
        </authorList>
    </citation>
    <scope>NUCLEOTIDE SEQUENCE [LARGE SCALE GENOMIC DNA]</scope>
    <source>
        <strain evidence="3">cv. UVA1</strain>
    </source>
</reference>